<keyword evidence="6" id="KW-1185">Reference proteome</keyword>
<dbReference type="PANTHER" id="PTHR47955">
    <property type="entry name" value="CYTOCHROME P450 FAMILY 71 PROTEIN"/>
    <property type="match status" value="1"/>
</dbReference>
<evidence type="ECO:0000256" key="3">
    <source>
        <dbReference type="ARBA" id="ARBA00023004"/>
    </source>
</evidence>
<feature type="signal peptide" evidence="4">
    <location>
        <begin position="1"/>
        <end position="21"/>
    </location>
</feature>
<evidence type="ECO:0000256" key="2">
    <source>
        <dbReference type="ARBA" id="ARBA00022723"/>
    </source>
</evidence>
<accession>A0A4U6UBA5</accession>
<gene>
    <name evidence="5" type="ORF">SEVIR_5G010350v2</name>
</gene>
<evidence type="ECO:0000313" key="6">
    <source>
        <dbReference type="Proteomes" id="UP000298652"/>
    </source>
</evidence>
<evidence type="ECO:0000256" key="4">
    <source>
        <dbReference type="SAM" id="SignalP"/>
    </source>
</evidence>
<protein>
    <recommendedName>
        <fullName evidence="7">Cytochrome P450</fullName>
    </recommendedName>
</protein>
<dbReference type="SUPFAM" id="SSF48264">
    <property type="entry name" value="Cytochrome P450"/>
    <property type="match status" value="1"/>
</dbReference>
<proteinExistence type="inferred from homology"/>
<dbReference type="EMBL" id="CM016556">
    <property type="protein sequence ID" value="TKW12025.1"/>
    <property type="molecule type" value="Genomic_DNA"/>
</dbReference>
<evidence type="ECO:0000313" key="5">
    <source>
        <dbReference type="EMBL" id="TKW12025.1"/>
    </source>
</evidence>
<keyword evidence="3" id="KW-0408">Iron</keyword>
<feature type="chain" id="PRO_5020661441" description="Cytochrome P450" evidence="4">
    <location>
        <begin position="22"/>
        <end position="169"/>
    </location>
</feature>
<evidence type="ECO:0000256" key="1">
    <source>
        <dbReference type="ARBA" id="ARBA00010617"/>
    </source>
</evidence>
<organism evidence="5 6">
    <name type="scientific">Setaria viridis</name>
    <name type="common">Green bristlegrass</name>
    <name type="synonym">Setaria italica subsp. viridis</name>
    <dbReference type="NCBI Taxonomy" id="4556"/>
    <lineage>
        <taxon>Eukaryota</taxon>
        <taxon>Viridiplantae</taxon>
        <taxon>Streptophyta</taxon>
        <taxon>Embryophyta</taxon>
        <taxon>Tracheophyta</taxon>
        <taxon>Spermatophyta</taxon>
        <taxon>Magnoliopsida</taxon>
        <taxon>Liliopsida</taxon>
        <taxon>Poales</taxon>
        <taxon>Poaceae</taxon>
        <taxon>PACMAD clade</taxon>
        <taxon>Panicoideae</taxon>
        <taxon>Panicodae</taxon>
        <taxon>Paniceae</taxon>
        <taxon>Cenchrinae</taxon>
        <taxon>Setaria</taxon>
    </lineage>
</organism>
<comment type="similarity">
    <text evidence="1">Belongs to the cytochrome P450 family.</text>
</comment>
<sequence>MAASCGPVMLLRLGQVHTVVASSAAAAEEAMKTRDLAFASRPRLLMADRLYYGTCDMVYVPSGERWRQLRRVCVSRLLSPRRILAFRRIRRHRWPHHPPRTTRTASYHTPQGLIKEETDTLRLHHPPGPLLVSFLSARLIWAASWAFKPTRQTTSLPSPARIPPDVAHP</sequence>
<evidence type="ECO:0008006" key="7">
    <source>
        <dbReference type="Google" id="ProtNLM"/>
    </source>
</evidence>
<dbReference type="InterPro" id="IPR001128">
    <property type="entry name" value="Cyt_P450"/>
</dbReference>
<reference evidence="5" key="1">
    <citation type="submission" date="2019-03" db="EMBL/GenBank/DDBJ databases">
        <title>WGS assembly of Setaria viridis.</title>
        <authorList>
            <person name="Huang P."/>
            <person name="Jenkins J."/>
            <person name="Grimwood J."/>
            <person name="Barry K."/>
            <person name="Healey A."/>
            <person name="Mamidi S."/>
            <person name="Sreedasyam A."/>
            <person name="Shu S."/>
            <person name="Feldman M."/>
            <person name="Wu J."/>
            <person name="Yu Y."/>
            <person name="Chen C."/>
            <person name="Johnson J."/>
            <person name="Rokhsar D."/>
            <person name="Baxter I."/>
            <person name="Schmutz J."/>
            <person name="Brutnell T."/>
            <person name="Kellogg E."/>
        </authorList>
    </citation>
    <scope>NUCLEOTIDE SEQUENCE [LARGE SCALE GENOMIC DNA]</scope>
</reference>
<dbReference type="GO" id="GO:0020037">
    <property type="term" value="F:heme binding"/>
    <property type="evidence" value="ECO:0007669"/>
    <property type="project" value="InterPro"/>
</dbReference>
<dbReference type="Pfam" id="PF00067">
    <property type="entry name" value="p450"/>
    <property type="match status" value="1"/>
</dbReference>
<dbReference type="GO" id="GO:0016705">
    <property type="term" value="F:oxidoreductase activity, acting on paired donors, with incorporation or reduction of molecular oxygen"/>
    <property type="evidence" value="ECO:0007669"/>
    <property type="project" value="InterPro"/>
</dbReference>
<dbReference type="PANTHER" id="PTHR47955:SF15">
    <property type="entry name" value="CYTOCHROME P450 71A2-LIKE"/>
    <property type="match status" value="1"/>
</dbReference>
<dbReference type="GO" id="GO:0004497">
    <property type="term" value="F:monooxygenase activity"/>
    <property type="evidence" value="ECO:0007669"/>
    <property type="project" value="InterPro"/>
</dbReference>
<keyword evidence="2" id="KW-0479">Metal-binding</keyword>
<dbReference type="GO" id="GO:0005506">
    <property type="term" value="F:iron ion binding"/>
    <property type="evidence" value="ECO:0007669"/>
    <property type="project" value="InterPro"/>
</dbReference>
<dbReference type="AlphaFoldDB" id="A0A4U6UBA5"/>
<keyword evidence="4" id="KW-0732">Signal</keyword>
<dbReference type="Gramene" id="TKW12025">
    <property type="protein sequence ID" value="TKW12025"/>
    <property type="gene ID" value="SEVIR_5G010350v2"/>
</dbReference>
<name>A0A4U6UBA5_SETVI</name>
<dbReference type="InterPro" id="IPR036396">
    <property type="entry name" value="Cyt_P450_sf"/>
</dbReference>
<dbReference type="Gene3D" id="1.10.630.10">
    <property type="entry name" value="Cytochrome P450"/>
    <property type="match status" value="1"/>
</dbReference>
<dbReference type="Proteomes" id="UP000298652">
    <property type="component" value="Chromosome 5"/>
</dbReference>